<dbReference type="InterPro" id="IPR002557">
    <property type="entry name" value="Chitin-bd_dom"/>
</dbReference>
<dbReference type="InterPro" id="IPR036508">
    <property type="entry name" value="Chitin-bd_dom_sf"/>
</dbReference>
<organism evidence="3">
    <name type="scientific">Anopheles funestus</name>
    <name type="common">African malaria mosquito</name>
    <dbReference type="NCBI Taxonomy" id="62324"/>
    <lineage>
        <taxon>Eukaryota</taxon>
        <taxon>Metazoa</taxon>
        <taxon>Ecdysozoa</taxon>
        <taxon>Arthropoda</taxon>
        <taxon>Hexapoda</taxon>
        <taxon>Insecta</taxon>
        <taxon>Pterygota</taxon>
        <taxon>Neoptera</taxon>
        <taxon>Endopterygota</taxon>
        <taxon>Diptera</taxon>
        <taxon>Nematocera</taxon>
        <taxon>Culicoidea</taxon>
        <taxon>Culicidae</taxon>
        <taxon>Anophelinae</taxon>
        <taxon>Anopheles</taxon>
    </lineage>
</organism>
<keyword evidence="1" id="KW-0732">Signal</keyword>
<feature type="domain" description="Chitin-binding type-2" evidence="2">
    <location>
        <begin position="32"/>
        <end position="94"/>
    </location>
</feature>
<feature type="domain" description="Chitin-binding type-2" evidence="2">
    <location>
        <begin position="100"/>
        <end position="161"/>
    </location>
</feature>
<dbReference type="GO" id="GO:0005576">
    <property type="term" value="C:extracellular region"/>
    <property type="evidence" value="ECO:0007669"/>
    <property type="project" value="InterPro"/>
</dbReference>
<dbReference type="GO" id="GO:0008061">
    <property type="term" value="F:chitin binding"/>
    <property type="evidence" value="ECO:0007669"/>
    <property type="project" value="InterPro"/>
</dbReference>
<proteinExistence type="predicted"/>
<evidence type="ECO:0000256" key="1">
    <source>
        <dbReference type="SAM" id="SignalP"/>
    </source>
</evidence>
<sequence>MFYRQLYQSIGSVLVVLVTVMVESAIIPCPTPRCVTYEDINRHWPDPAPTHFQQCRPNPNGTWYLQQMPCSPGLLFSYSRQVCVLPAYWSDCAVQTPDALNCPEPSCITYAEINTRWVHQSETDKFYQCRPVNGTWSPQVMPCAPSTLFSFKQQTCVHQFMWKSSC</sequence>
<dbReference type="SMART" id="SM00494">
    <property type="entry name" value="ChtBD2"/>
    <property type="match status" value="2"/>
</dbReference>
<feature type="chain" id="PRO_5021401736" description="Chitin-binding type-2 domain-containing protein" evidence="1">
    <location>
        <begin position="25"/>
        <end position="166"/>
    </location>
</feature>
<dbReference type="VEuPathDB" id="VectorBase:AFUN2_013762"/>
<dbReference type="SUPFAM" id="SSF57625">
    <property type="entry name" value="Invertebrate chitin-binding proteins"/>
    <property type="match status" value="2"/>
</dbReference>
<evidence type="ECO:0000313" key="3">
    <source>
        <dbReference type="EnsemblMetazoa" id="AFUN020191-PA"/>
    </source>
</evidence>
<name>A0A4Y0BH01_ANOFN</name>
<evidence type="ECO:0000259" key="2">
    <source>
        <dbReference type="SMART" id="SM00494"/>
    </source>
</evidence>
<protein>
    <recommendedName>
        <fullName evidence="2">Chitin-binding type-2 domain-containing protein</fullName>
    </recommendedName>
</protein>
<dbReference type="AlphaFoldDB" id="A0A4Y0BH01"/>
<dbReference type="VEuPathDB" id="VectorBase:AFUN020191"/>
<feature type="signal peptide" evidence="1">
    <location>
        <begin position="1"/>
        <end position="24"/>
    </location>
</feature>
<dbReference type="EnsemblMetazoa" id="AFUN020191-RA">
    <property type="protein sequence ID" value="AFUN020191-PA"/>
    <property type="gene ID" value="AFUN020191"/>
</dbReference>
<accession>A0A4Y0BH01</accession>
<dbReference type="STRING" id="62324.A0A4Y0BH01"/>
<reference evidence="3" key="1">
    <citation type="submission" date="2020-05" db="UniProtKB">
        <authorList>
            <consortium name="EnsemblMetazoa"/>
        </authorList>
    </citation>
    <scope>IDENTIFICATION</scope>
    <source>
        <strain evidence="3">FUMOZ</strain>
    </source>
</reference>